<dbReference type="GO" id="GO:0003676">
    <property type="term" value="F:nucleic acid binding"/>
    <property type="evidence" value="ECO:0007669"/>
    <property type="project" value="InterPro"/>
</dbReference>
<evidence type="ECO:0000256" key="2">
    <source>
        <dbReference type="ARBA" id="ARBA00022759"/>
    </source>
</evidence>
<dbReference type="SUPFAM" id="SSF57884">
    <property type="entry name" value="Ada DNA repair protein, N-terminal domain (N-Ada 10)"/>
    <property type="match status" value="1"/>
</dbReference>
<dbReference type="InterPro" id="IPR035451">
    <property type="entry name" value="Ada-like_dom_sf"/>
</dbReference>
<dbReference type="SUPFAM" id="SSF50199">
    <property type="entry name" value="Staphylococcal nuclease"/>
    <property type="match status" value="1"/>
</dbReference>
<dbReference type="InterPro" id="IPR016071">
    <property type="entry name" value="Staphylococal_nuclease_OB-fold"/>
</dbReference>
<dbReference type="AlphaFoldDB" id="A0A6G7PXX6"/>
<dbReference type="KEGG" id="tav:G4V39_09385"/>
<dbReference type="Proteomes" id="UP000502179">
    <property type="component" value="Chromosome"/>
</dbReference>
<evidence type="ECO:0000313" key="4">
    <source>
        <dbReference type="EMBL" id="QIJ72470.1"/>
    </source>
</evidence>
<sequence length="207" mass="23988">MTRLWKTAVVFFVLLSFATGAGAKAWRRVRAVIDGDTIIVRGETRVRYAGINAPEIAHDDRPGEPLGEEAKKYNAKLLKGKRVRLEYAKERYDRYGRVLAYVFLPDGTMVNEAMVAAGLAYVCYNPPNDRYISRLLAAQRRAIEARRGIFGLRVRQEPYYIGNTRTFRFHRPNCPFGQKTSPRNRYIFKSRLEAFYYGYCPCRRCRP</sequence>
<protein>
    <submittedName>
        <fullName evidence="4">Nuclease</fullName>
    </submittedName>
</protein>
<dbReference type="GO" id="GO:0016787">
    <property type="term" value="F:hydrolase activity"/>
    <property type="evidence" value="ECO:0007669"/>
    <property type="project" value="UniProtKB-KW"/>
</dbReference>
<evidence type="ECO:0000313" key="5">
    <source>
        <dbReference type="Proteomes" id="UP000502179"/>
    </source>
</evidence>
<dbReference type="InterPro" id="IPR002071">
    <property type="entry name" value="Thermonucl_AS"/>
</dbReference>
<reference evidence="4 5" key="1">
    <citation type="submission" date="2020-02" db="EMBL/GenBank/DDBJ databases">
        <title>Genome analysis of Thermosulfuriphilus ammonigenes ST65T, an anaerobic thermophilic chemolithoautotrophic bacterium isolated from a deep-sea hydrothermal vent.</title>
        <authorList>
            <person name="Slobodkina G."/>
            <person name="Allioux M."/>
            <person name="Merkel A."/>
            <person name="Alain K."/>
            <person name="Jebbar M."/>
            <person name="Slobodkin A."/>
        </authorList>
    </citation>
    <scope>NUCLEOTIDE SEQUENCE [LARGE SCALE GENOMIC DNA]</scope>
    <source>
        <strain evidence="4 5">ST65</strain>
    </source>
</reference>
<dbReference type="InterPro" id="IPR035437">
    <property type="entry name" value="SNase_OB-fold_sf"/>
</dbReference>
<keyword evidence="3" id="KW-0378">Hydrolase</keyword>
<keyword evidence="1" id="KW-0540">Nuclease</keyword>
<dbReference type="Pfam" id="PF00565">
    <property type="entry name" value="SNase"/>
    <property type="match status" value="1"/>
</dbReference>
<proteinExistence type="predicted"/>
<dbReference type="SMART" id="SM00318">
    <property type="entry name" value="SNc"/>
    <property type="match status" value="1"/>
</dbReference>
<dbReference type="GO" id="GO:0004519">
    <property type="term" value="F:endonuclease activity"/>
    <property type="evidence" value="ECO:0007669"/>
    <property type="project" value="UniProtKB-KW"/>
</dbReference>
<keyword evidence="5" id="KW-1185">Reference proteome</keyword>
<dbReference type="Gene3D" id="3.40.10.10">
    <property type="entry name" value="DNA Methylphosphotriester Repair Domain"/>
    <property type="match status" value="1"/>
</dbReference>
<dbReference type="EMBL" id="CP048877">
    <property type="protein sequence ID" value="QIJ72470.1"/>
    <property type="molecule type" value="Genomic_DNA"/>
</dbReference>
<dbReference type="PROSITE" id="PS01284">
    <property type="entry name" value="TNASE_2"/>
    <property type="match status" value="1"/>
</dbReference>
<dbReference type="RefSeq" id="WP_166032687.1">
    <property type="nucleotide sequence ID" value="NZ_CP048877.1"/>
</dbReference>
<dbReference type="Gene3D" id="2.40.50.90">
    <property type="match status" value="1"/>
</dbReference>
<dbReference type="PANTHER" id="PTHR12302">
    <property type="entry name" value="EBNA2 BINDING PROTEIN P100"/>
    <property type="match status" value="1"/>
</dbReference>
<name>A0A6G7PXX6_9BACT</name>
<gene>
    <name evidence="4" type="ORF">G4V39_09385</name>
</gene>
<keyword evidence="2" id="KW-0255">Endonuclease</keyword>
<dbReference type="CDD" id="cd00175">
    <property type="entry name" value="SNc"/>
    <property type="match status" value="1"/>
</dbReference>
<evidence type="ECO:0000256" key="1">
    <source>
        <dbReference type="ARBA" id="ARBA00022722"/>
    </source>
</evidence>
<dbReference type="PROSITE" id="PS50830">
    <property type="entry name" value="TNASE_3"/>
    <property type="match status" value="1"/>
</dbReference>
<organism evidence="4 5">
    <name type="scientific">Thermosulfuriphilus ammonigenes</name>
    <dbReference type="NCBI Taxonomy" id="1936021"/>
    <lineage>
        <taxon>Bacteria</taxon>
        <taxon>Pseudomonadati</taxon>
        <taxon>Thermodesulfobacteriota</taxon>
        <taxon>Thermodesulfobacteria</taxon>
        <taxon>Thermodesulfobacteriales</taxon>
        <taxon>Thermodesulfobacteriaceae</taxon>
        <taxon>Thermosulfuriphilus</taxon>
    </lineage>
</organism>
<dbReference type="PANTHER" id="PTHR12302:SF3">
    <property type="entry name" value="SERINE_THREONINE-PROTEIN KINASE 31"/>
    <property type="match status" value="1"/>
</dbReference>
<evidence type="ECO:0000256" key="3">
    <source>
        <dbReference type="ARBA" id="ARBA00022801"/>
    </source>
</evidence>
<accession>A0A6G7PXX6</accession>